<protein>
    <submittedName>
        <fullName evidence="1">Uncharacterized protein</fullName>
    </submittedName>
</protein>
<evidence type="ECO:0000313" key="1">
    <source>
        <dbReference type="EMBL" id="KAF2282203.1"/>
    </source>
</evidence>
<dbReference type="Proteomes" id="UP000467840">
    <property type="component" value="Unassembled WGS sequence"/>
</dbReference>
<proteinExistence type="predicted"/>
<comment type="caution">
    <text evidence="1">The sequence shown here is derived from an EMBL/GenBank/DDBJ whole genome shotgun (WGS) entry which is preliminary data.</text>
</comment>
<sequence>MAGDSTQVTLRLTIENSEEDSDFLRVRALVLGDTPKVLEQPEGEGLYFDKTTYSIRVRERGTAHEVRTDTPVDIWRVQMLAAGARVPHWEYTYEEAIELYNSITTEMCRHQAILSPSLAEVWTRMAVTVGGYSFAYRSPAQDV</sequence>
<keyword evidence="2" id="KW-1185">Reference proteome</keyword>
<name>A0A6A6K1K5_HEVBR</name>
<dbReference type="EMBL" id="JAAGAX010000511">
    <property type="protein sequence ID" value="KAF2282203.1"/>
    <property type="molecule type" value="Genomic_DNA"/>
</dbReference>
<organism evidence="1 2">
    <name type="scientific">Hevea brasiliensis</name>
    <name type="common">Para rubber tree</name>
    <name type="synonym">Siphonia brasiliensis</name>
    <dbReference type="NCBI Taxonomy" id="3981"/>
    <lineage>
        <taxon>Eukaryota</taxon>
        <taxon>Viridiplantae</taxon>
        <taxon>Streptophyta</taxon>
        <taxon>Embryophyta</taxon>
        <taxon>Tracheophyta</taxon>
        <taxon>Spermatophyta</taxon>
        <taxon>Magnoliopsida</taxon>
        <taxon>eudicotyledons</taxon>
        <taxon>Gunneridae</taxon>
        <taxon>Pentapetalae</taxon>
        <taxon>rosids</taxon>
        <taxon>fabids</taxon>
        <taxon>Malpighiales</taxon>
        <taxon>Euphorbiaceae</taxon>
        <taxon>Crotonoideae</taxon>
        <taxon>Micrandreae</taxon>
        <taxon>Hevea</taxon>
    </lineage>
</organism>
<reference evidence="1 2" key="1">
    <citation type="journal article" date="2020" name="Mol. Plant">
        <title>The Chromosome-Based Rubber Tree Genome Provides New Insights into Spurge Genome Evolution and Rubber Biosynthesis.</title>
        <authorList>
            <person name="Liu J."/>
            <person name="Shi C."/>
            <person name="Shi C.C."/>
            <person name="Li W."/>
            <person name="Zhang Q.J."/>
            <person name="Zhang Y."/>
            <person name="Li K."/>
            <person name="Lu H.F."/>
            <person name="Shi C."/>
            <person name="Zhu S.T."/>
            <person name="Xiao Z.Y."/>
            <person name="Nan H."/>
            <person name="Yue Y."/>
            <person name="Zhu X.G."/>
            <person name="Wu Y."/>
            <person name="Hong X.N."/>
            <person name="Fan G.Y."/>
            <person name="Tong Y."/>
            <person name="Zhang D."/>
            <person name="Mao C.L."/>
            <person name="Liu Y.L."/>
            <person name="Hao S.J."/>
            <person name="Liu W.Q."/>
            <person name="Lv M.Q."/>
            <person name="Zhang H.B."/>
            <person name="Liu Y."/>
            <person name="Hu-Tang G.R."/>
            <person name="Wang J.P."/>
            <person name="Wang J.H."/>
            <person name="Sun Y.H."/>
            <person name="Ni S.B."/>
            <person name="Chen W.B."/>
            <person name="Zhang X.C."/>
            <person name="Jiao Y.N."/>
            <person name="Eichler E.E."/>
            <person name="Li G.H."/>
            <person name="Liu X."/>
            <person name="Gao L.Z."/>
        </authorList>
    </citation>
    <scope>NUCLEOTIDE SEQUENCE [LARGE SCALE GENOMIC DNA]</scope>
    <source>
        <strain evidence="2">cv. GT1</strain>
        <tissue evidence="1">Leaf</tissue>
    </source>
</reference>
<evidence type="ECO:0000313" key="2">
    <source>
        <dbReference type="Proteomes" id="UP000467840"/>
    </source>
</evidence>
<dbReference type="AlphaFoldDB" id="A0A6A6K1K5"/>
<accession>A0A6A6K1K5</accession>
<gene>
    <name evidence="1" type="ORF">GH714_043027</name>
</gene>